<sequence length="152" mass="17600">MIYTHLMDEDLQQLLDIAEQMHREAPHFRNKKFDRSKMSKILLATKAHPNRMFLTYSKNNGVIEGGILGRISEQYFSDELTAGDMAMFIKPEHRGSILFVRLFKNFEKWSKDNKATSIVIGHTTGINMDKVQGMYTRLGYNSMGYVFNKEIA</sequence>
<reference evidence="2" key="1">
    <citation type="submission" date="2020-04" db="EMBL/GenBank/DDBJ databases">
        <authorList>
            <person name="Chiriac C."/>
            <person name="Salcher M."/>
            <person name="Ghai R."/>
            <person name="Kavagutti S V."/>
        </authorList>
    </citation>
    <scope>NUCLEOTIDE SEQUENCE</scope>
</reference>
<dbReference type="SUPFAM" id="SSF55729">
    <property type="entry name" value="Acyl-CoA N-acyltransferases (Nat)"/>
    <property type="match status" value="1"/>
</dbReference>
<evidence type="ECO:0000313" key="2">
    <source>
        <dbReference type="EMBL" id="CAB4132334.1"/>
    </source>
</evidence>
<dbReference type="EMBL" id="LR796267">
    <property type="protein sequence ID" value="CAB4132334.1"/>
    <property type="molecule type" value="Genomic_DNA"/>
</dbReference>
<dbReference type="GO" id="GO:0016747">
    <property type="term" value="F:acyltransferase activity, transferring groups other than amino-acyl groups"/>
    <property type="evidence" value="ECO:0007669"/>
    <property type="project" value="InterPro"/>
</dbReference>
<dbReference type="InterPro" id="IPR000182">
    <property type="entry name" value="GNAT_dom"/>
</dbReference>
<organism evidence="2">
    <name type="scientific">uncultured Caudovirales phage</name>
    <dbReference type="NCBI Taxonomy" id="2100421"/>
    <lineage>
        <taxon>Viruses</taxon>
        <taxon>Duplodnaviria</taxon>
        <taxon>Heunggongvirae</taxon>
        <taxon>Uroviricota</taxon>
        <taxon>Caudoviricetes</taxon>
        <taxon>Peduoviridae</taxon>
        <taxon>Maltschvirus</taxon>
        <taxon>Maltschvirus maltsch</taxon>
    </lineage>
</organism>
<evidence type="ECO:0000259" key="1">
    <source>
        <dbReference type="PROSITE" id="PS51186"/>
    </source>
</evidence>
<protein>
    <recommendedName>
        <fullName evidence="1">N-acetyltransferase domain-containing protein</fullName>
    </recommendedName>
</protein>
<proteinExistence type="predicted"/>
<feature type="domain" description="N-acetyltransferase" evidence="1">
    <location>
        <begin position="1"/>
        <end position="152"/>
    </location>
</feature>
<dbReference type="Gene3D" id="3.40.630.30">
    <property type="match status" value="1"/>
</dbReference>
<name>A0A6J5LCW0_9CAUD</name>
<gene>
    <name evidence="2" type="ORF">UFOVP248_22</name>
</gene>
<dbReference type="InterPro" id="IPR016181">
    <property type="entry name" value="Acyl_CoA_acyltransferase"/>
</dbReference>
<dbReference type="PROSITE" id="PS51186">
    <property type="entry name" value="GNAT"/>
    <property type="match status" value="1"/>
</dbReference>
<accession>A0A6J5LCW0</accession>